<feature type="active site" description="Nucleophile" evidence="4">
    <location>
        <position position="89"/>
    </location>
</feature>
<dbReference type="Proteomes" id="UP000297149">
    <property type="component" value="Chromosome"/>
</dbReference>
<feature type="domain" description="PNPLA" evidence="6">
    <location>
        <begin position="56"/>
        <end position="252"/>
    </location>
</feature>
<evidence type="ECO:0000256" key="5">
    <source>
        <dbReference type="SAM" id="SignalP"/>
    </source>
</evidence>
<keyword evidence="8" id="KW-1185">Reference proteome</keyword>
<protein>
    <submittedName>
        <fullName evidence="7">Patatin</fullName>
    </submittedName>
</protein>
<keyword evidence="2 4" id="KW-0442">Lipid degradation</keyword>
<evidence type="ECO:0000256" key="3">
    <source>
        <dbReference type="ARBA" id="ARBA00023098"/>
    </source>
</evidence>
<dbReference type="RefSeq" id="WP_136414515.1">
    <property type="nucleotide sequence ID" value="NZ_CP039396.1"/>
</dbReference>
<gene>
    <name evidence="7" type="ORF">E7747_05075</name>
</gene>
<name>A0A4P7W1R7_9BACT</name>
<dbReference type="Pfam" id="PF01734">
    <property type="entry name" value="Patatin"/>
    <property type="match status" value="2"/>
</dbReference>
<feature type="short sequence motif" description="DGA/G" evidence="4">
    <location>
        <begin position="239"/>
        <end position="241"/>
    </location>
</feature>
<dbReference type="Gene3D" id="3.40.1090.10">
    <property type="entry name" value="Cytosolic phospholipase A2 catalytic domain"/>
    <property type="match status" value="2"/>
</dbReference>
<dbReference type="SUPFAM" id="SSF52151">
    <property type="entry name" value="FabD/lysophospholipase-like"/>
    <property type="match status" value="1"/>
</dbReference>
<evidence type="ECO:0000259" key="6">
    <source>
        <dbReference type="PROSITE" id="PS51635"/>
    </source>
</evidence>
<dbReference type="GO" id="GO:0016042">
    <property type="term" value="P:lipid catabolic process"/>
    <property type="evidence" value="ECO:0007669"/>
    <property type="project" value="UniProtKB-UniRule"/>
</dbReference>
<evidence type="ECO:0000313" key="7">
    <source>
        <dbReference type="EMBL" id="QCD41712.1"/>
    </source>
</evidence>
<dbReference type="InterPro" id="IPR050301">
    <property type="entry name" value="NTE"/>
</dbReference>
<evidence type="ECO:0000256" key="1">
    <source>
        <dbReference type="ARBA" id="ARBA00022801"/>
    </source>
</evidence>
<dbReference type="PANTHER" id="PTHR14226">
    <property type="entry name" value="NEUROPATHY TARGET ESTERASE/SWISS CHEESE D.MELANOGASTER"/>
    <property type="match status" value="1"/>
</dbReference>
<dbReference type="InterPro" id="IPR002641">
    <property type="entry name" value="PNPLA_dom"/>
</dbReference>
<proteinExistence type="predicted"/>
<dbReference type="EMBL" id="CP039396">
    <property type="protein sequence ID" value="QCD41712.1"/>
    <property type="molecule type" value="Genomic_DNA"/>
</dbReference>
<feature type="active site" description="Proton acceptor" evidence="4">
    <location>
        <position position="239"/>
    </location>
</feature>
<dbReference type="KEGG" id="ddb:E7747_05075"/>
<keyword evidence="5" id="KW-0732">Signal</keyword>
<keyword evidence="1 4" id="KW-0378">Hydrolase</keyword>
<dbReference type="PANTHER" id="PTHR14226:SF29">
    <property type="entry name" value="NEUROPATHY TARGET ESTERASE SWS"/>
    <property type="match status" value="1"/>
</dbReference>
<dbReference type="GO" id="GO:0016787">
    <property type="term" value="F:hydrolase activity"/>
    <property type="evidence" value="ECO:0007669"/>
    <property type="project" value="UniProtKB-UniRule"/>
</dbReference>
<dbReference type="AlphaFoldDB" id="A0A4P7W1R7"/>
<feature type="chain" id="PRO_5020815807" evidence="5">
    <location>
        <begin position="21"/>
        <end position="808"/>
    </location>
</feature>
<feature type="short sequence motif" description="GXSXG" evidence="4">
    <location>
        <begin position="87"/>
        <end position="91"/>
    </location>
</feature>
<feature type="signal peptide" evidence="5">
    <location>
        <begin position="1"/>
        <end position="20"/>
    </location>
</feature>
<accession>A0A4P7W1R7</accession>
<dbReference type="InterPro" id="IPR016035">
    <property type="entry name" value="Acyl_Trfase/lysoPLipase"/>
</dbReference>
<evidence type="ECO:0000256" key="4">
    <source>
        <dbReference type="PROSITE-ProRule" id="PRU01161"/>
    </source>
</evidence>
<evidence type="ECO:0000256" key="2">
    <source>
        <dbReference type="ARBA" id="ARBA00022963"/>
    </source>
</evidence>
<feature type="short sequence motif" description="GXGXXG" evidence="4">
    <location>
        <begin position="60"/>
        <end position="65"/>
    </location>
</feature>
<sequence length="808" mass="89106">MRHLSLVAFAMICLSATLHAADNGSEPIPVVTAEGYMTAGGGIGTPPRPDRPSVGLVLSGGGAKGIGHIGFIQALEDNDIPIDYITGTSMGAIVGGLYASGFTPKEMLELIASKGFTYWSTGKIDPEYTYFYSSHHDTPSFVTLNLGKDSTQITSVLPISLINPIPMNYAFIEIFSPYTVQCGANFNNLFVPLRTVTSDVYAKHKVVLGRGPLSDAVRMSMSFPMIFEPILLNGVPMYDGGIYDNYPVDVMMDEFNPDFVIGSNVGSGKSAPDSRNMMDQLEEMIMQPNNYPFPTDKGVNVRINLDEFGLLAFDKYQEIYDIGYRRGLEVMDSIKAKIKVRVPKATVEASREKFKAATPEVKINKVSVHGGTTIENAYLRSAFGHRTEPMTLEEGRSAYYRAISSDKLQNFVPTPLYNVRDSMIDLSFDAIIKDPFSVGVGGYISSSTNSMLFFNAGYNTLNFNSIKTNLNAWLGQSYMAVEGDFSVTLNTRRPSALHLKIVSSRQKYHETEKLFYQIHEPDFIRKSETFVRAFYSTAPTLRSIFTTGIAYGHLTDRYHVDMSEGQSNPHHEKGIFDLGQFFALWEKNTLDNTYTPTSGIDLKASVSGMAGKYRYRPSGDTERNSERTISWIQAHVSASDYLDISKRFSLGLTGQALLSTRKLLPSYDASIVASEAFHPTPASYNSFNAKLRANSFLTAGIVPVLKLSGSFQVRGSFHCFLPLRKITYGLPDEANYEDAGSHTLAPSEATARYGKWLSNPEFFGEVQAVLALPFGSVSAYGNYTSAHDSNWNFGISIGAFILAPKFLH</sequence>
<keyword evidence="3 4" id="KW-0443">Lipid metabolism</keyword>
<reference evidence="8" key="1">
    <citation type="submission" date="2019-02" db="EMBL/GenBank/DDBJ databases">
        <title>Isolation and identification of novel species under the genus Muribaculum.</title>
        <authorList>
            <person name="Miyake S."/>
            <person name="Ding Y."/>
            <person name="Low A."/>
            <person name="Soh M."/>
            <person name="Seedorf H."/>
        </authorList>
    </citation>
    <scope>NUCLEOTIDE SEQUENCE [LARGE SCALE GENOMIC DNA]</scope>
    <source>
        <strain evidence="8">H5</strain>
    </source>
</reference>
<organism evidence="7 8">
    <name type="scientific">Duncaniella dubosii</name>
    <dbReference type="NCBI Taxonomy" id="2518971"/>
    <lineage>
        <taxon>Bacteria</taxon>
        <taxon>Pseudomonadati</taxon>
        <taxon>Bacteroidota</taxon>
        <taxon>Bacteroidia</taxon>
        <taxon>Bacteroidales</taxon>
        <taxon>Muribaculaceae</taxon>
        <taxon>Duncaniella</taxon>
    </lineage>
</organism>
<dbReference type="PROSITE" id="PS51635">
    <property type="entry name" value="PNPLA"/>
    <property type="match status" value="1"/>
</dbReference>
<evidence type="ECO:0000313" key="8">
    <source>
        <dbReference type="Proteomes" id="UP000297149"/>
    </source>
</evidence>
<dbReference type="CDD" id="cd07205">
    <property type="entry name" value="Pat_PNPLA6_PNPLA7_NTE1_like"/>
    <property type="match status" value="1"/>
</dbReference>